<comment type="function">
    <text evidence="17">Member of the two-component regulatory system NreB/NreC involved in the control of dissimilatory nitrate/nitrite reduction in response to oxygen. NreB functions as a direct oxygen sensor histidine kinase which is autophosphorylated, in the absence of oxygen, probably at the conserved histidine residue, and transfers its phosphate group probably to a conserved aspartate residue of NreC. NreB/NreC activates the expression of the nitrate (narGHJI) and nitrite (nir) reductase operons, as well as the putative nitrate transporter gene narT.</text>
</comment>
<keyword evidence="8" id="KW-0597">Phosphoprotein</keyword>
<evidence type="ECO:0000259" key="19">
    <source>
        <dbReference type="PROSITE" id="PS50109"/>
    </source>
</evidence>
<name>A0ABP7GY66_9MICO</name>
<evidence type="ECO:0000256" key="11">
    <source>
        <dbReference type="ARBA" id="ARBA00022741"/>
    </source>
</evidence>
<dbReference type="InterPro" id="IPR050482">
    <property type="entry name" value="Sensor_HK_TwoCompSys"/>
</dbReference>
<gene>
    <name evidence="20" type="ORF">GCM10022240_26770</name>
</gene>
<feature type="domain" description="Histidine kinase" evidence="19">
    <location>
        <begin position="134"/>
        <end position="216"/>
    </location>
</feature>
<keyword evidence="14" id="KW-0408">Iron</keyword>
<dbReference type="CDD" id="cd16917">
    <property type="entry name" value="HATPase_UhpB-NarQ-NarX-like"/>
    <property type="match status" value="1"/>
</dbReference>
<dbReference type="SUPFAM" id="SSF55874">
    <property type="entry name" value="ATPase domain of HSP90 chaperone/DNA topoisomerase II/histidine kinase"/>
    <property type="match status" value="1"/>
</dbReference>
<evidence type="ECO:0000256" key="6">
    <source>
        <dbReference type="ARBA" id="ARBA00022485"/>
    </source>
</evidence>
<evidence type="ECO:0000313" key="20">
    <source>
        <dbReference type="EMBL" id="GAA3773496.1"/>
    </source>
</evidence>
<keyword evidence="13" id="KW-0067">ATP-binding</keyword>
<dbReference type="Proteomes" id="UP001500540">
    <property type="component" value="Unassembled WGS sequence"/>
</dbReference>
<dbReference type="Gene3D" id="3.30.565.10">
    <property type="entry name" value="Histidine kinase-like ATPase, C-terminal domain"/>
    <property type="match status" value="1"/>
</dbReference>
<keyword evidence="12" id="KW-0418">Kinase</keyword>
<keyword evidence="10" id="KW-0479">Metal-binding</keyword>
<reference evidence="21" key="1">
    <citation type="journal article" date="2019" name="Int. J. Syst. Evol. Microbiol.">
        <title>The Global Catalogue of Microorganisms (GCM) 10K type strain sequencing project: providing services to taxonomists for standard genome sequencing and annotation.</title>
        <authorList>
            <consortium name="The Broad Institute Genomics Platform"/>
            <consortium name="The Broad Institute Genome Sequencing Center for Infectious Disease"/>
            <person name="Wu L."/>
            <person name="Ma J."/>
        </authorList>
    </citation>
    <scope>NUCLEOTIDE SEQUENCE [LARGE SCALE GENOMIC DNA]</scope>
    <source>
        <strain evidence="21">JCM 16950</strain>
    </source>
</reference>
<dbReference type="InterPro" id="IPR036890">
    <property type="entry name" value="HATPase_C_sf"/>
</dbReference>
<evidence type="ECO:0000256" key="7">
    <source>
        <dbReference type="ARBA" id="ARBA00022490"/>
    </source>
</evidence>
<evidence type="ECO:0000256" key="12">
    <source>
        <dbReference type="ARBA" id="ARBA00022777"/>
    </source>
</evidence>
<evidence type="ECO:0000256" key="8">
    <source>
        <dbReference type="ARBA" id="ARBA00022553"/>
    </source>
</evidence>
<evidence type="ECO:0000256" key="3">
    <source>
        <dbReference type="ARBA" id="ARBA00004496"/>
    </source>
</evidence>
<evidence type="ECO:0000256" key="1">
    <source>
        <dbReference type="ARBA" id="ARBA00000085"/>
    </source>
</evidence>
<proteinExistence type="predicted"/>
<evidence type="ECO:0000256" key="18">
    <source>
        <dbReference type="ARBA" id="ARBA00030800"/>
    </source>
</evidence>
<evidence type="ECO:0000256" key="15">
    <source>
        <dbReference type="ARBA" id="ARBA00023012"/>
    </source>
</evidence>
<dbReference type="InterPro" id="IPR005467">
    <property type="entry name" value="His_kinase_dom"/>
</dbReference>
<keyword evidence="11" id="KW-0547">Nucleotide-binding</keyword>
<comment type="subcellular location">
    <subcellularLocation>
        <location evidence="3">Cytoplasm</location>
    </subcellularLocation>
</comment>
<dbReference type="SMART" id="SM00387">
    <property type="entry name" value="HATPase_c"/>
    <property type="match status" value="1"/>
</dbReference>
<dbReference type="PANTHER" id="PTHR24421">
    <property type="entry name" value="NITRATE/NITRITE SENSOR PROTEIN NARX-RELATED"/>
    <property type="match status" value="1"/>
</dbReference>
<comment type="caution">
    <text evidence="20">The sequence shown here is derived from an EMBL/GenBank/DDBJ whole genome shotgun (WGS) entry which is preliminary data.</text>
</comment>
<dbReference type="EC" id="2.7.13.3" evidence="4"/>
<sequence>MQLRASQRALQQSRARIVEAGDRERQRVAQNLHDGMQAELVLLAVEAQSLSDAMAAVTGMTELTHAAARLRGRIDHAAAGLRELVYGIMPAPLMEQGLAAAAEDLVDRIPVPTTLEMTLADGIPRPVQATAYFVLAEALNNAVRHSRARNVAVRLRHRDGLLTLHVDDDGVGGAHASGGLGLTGLRDRIEVLGGSMWIDSPAGAGTRISAELPCAPAAVDVARAQG</sequence>
<evidence type="ECO:0000256" key="14">
    <source>
        <dbReference type="ARBA" id="ARBA00023004"/>
    </source>
</evidence>
<dbReference type="PANTHER" id="PTHR24421:SF10">
    <property type="entry name" value="NITRATE_NITRITE SENSOR PROTEIN NARQ"/>
    <property type="match status" value="1"/>
</dbReference>
<evidence type="ECO:0000256" key="16">
    <source>
        <dbReference type="ARBA" id="ARBA00023014"/>
    </source>
</evidence>
<dbReference type="EMBL" id="BAABAF010000009">
    <property type="protein sequence ID" value="GAA3773496.1"/>
    <property type="molecule type" value="Genomic_DNA"/>
</dbReference>
<evidence type="ECO:0000256" key="10">
    <source>
        <dbReference type="ARBA" id="ARBA00022723"/>
    </source>
</evidence>
<dbReference type="PRINTS" id="PR00344">
    <property type="entry name" value="BCTRLSENSOR"/>
</dbReference>
<keyword evidence="15" id="KW-0902">Two-component regulatory system</keyword>
<dbReference type="Pfam" id="PF02518">
    <property type="entry name" value="HATPase_c"/>
    <property type="match status" value="1"/>
</dbReference>
<evidence type="ECO:0000256" key="9">
    <source>
        <dbReference type="ARBA" id="ARBA00022679"/>
    </source>
</evidence>
<evidence type="ECO:0000256" key="4">
    <source>
        <dbReference type="ARBA" id="ARBA00012438"/>
    </source>
</evidence>
<organism evidence="20 21">
    <name type="scientific">Microbacterium kribbense</name>
    <dbReference type="NCBI Taxonomy" id="433645"/>
    <lineage>
        <taxon>Bacteria</taxon>
        <taxon>Bacillati</taxon>
        <taxon>Actinomycetota</taxon>
        <taxon>Actinomycetes</taxon>
        <taxon>Micrococcales</taxon>
        <taxon>Microbacteriaceae</taxon>
        <taxon>Microbacterium</taxon>
    </lineage>
</organism>
<evidence type="ECO:0000256" key="13">
    <source>
        <dbReference type="ARBA" id="ARBA00022840"/>
    </source>
</evidence>
<keyword evidence="6" id="KW-0004">4Fe-4S</keyword>
<dbReference type="InterPro" id="IPR011712">
    <property type="entry name" value="Sig_transdc_His_kin_sub3_dim/P"/>
</dbReference>
<dbReference type="PROSITE" id="PS50109">
    <property type="entry name" value="HIS_KIN"/>
    <property type="match status" value="1"/>
</dbReference>
<keyword evidence="7" id="KW-0963">Cytoplasm</keyword>
<keyword evidence="21" id="KW-1185">Reference proteome</keyword>
<dbReference type="Pfam" id="PF07730">
    <property type="entry name" value="HisKA_3"/>
    <property type="match status" value="1"/>
</dbReference>
<dbReference type="InterPro" id="IPR004358">
    <property type="entry name" value="Sig_transdc_His_kin-like_C"/>
</dbReference>
<protein>
    <recommendedName>
        <fullName evidence="5">Oxygen sensor histidine kinase NreB</fullName>
        <ecNumber evidence="4">2.7.13.3</ecNumber>
    </recommendedName>
    <alternativeName>
        <fullName evidence="18">Nitrogen regulation protein B</fullName>
    </alternativeName>
</protein>
<evidence type="ECO:0000313" key="21">
    <source>
        <dbReference type="Proteomes" id="UP001500540"/>
    </source>
</evidence>
<keyword evidence="16" id="KW-0411">Iron-sulfur</keyword>
<evidence type="ECO:0000256" key="5">
    <source>
        <dbReference type="ARBA" id="ARBA00017322"/>
    </source>
</evidence>
<evidence type="ECO:0000256" key="2">
    <source>
        <dbReference type="ARBA" id="ARBA00001966"/>
    </source>
</evidence>
<accession>A0ABP7GY66</accession>
<keyword evidence="9" id="KW-0808">Transferase</keyword>
<dbReference type="InterPro" id="IPR003594">
    <property type="entry name" value="HATPase_dom"/>
</dbReference>
<comment type="cofactor">
    <cofactor evidence="2">
        <name>[4Fe-4S] cluster</name>
        <dbReference type="ChEBI" id="CHEBI:49883"/>
    </cofactor>
</comment>
<comment type="catalytic activity">
    <reaction evidence="1">
        <text>ATP + protein L-histidine = ADP + protein N-phospho-L-histidine.</text>
        <dbReference type="EC" id="2.7.13.3"/>
    </reaction>
</comment>
<evidence type="ECO:0000256" key="17">
    <source>
        <dbReference type="ARBA" id="ARBA00024827"/>
    </source>
</evidence>